<evidence type="ECO:0000313" key="4">
    <source>
        <dbReference type="Proteomes" id="UP001155040"/>
    </source>
</evidence>
<protein>
    <submittedName>
        <fullName evidence="3">Uncharacterized protein</fullName>
    </submittedName>
</protein>
<evidence type="ECO:0000256" key="2">
    <source>
        <dbReference type="SAM" id="Phobius"/>
    </source>
</evidence>
<dbReference type="Proteomes" id="UP001155040">
    <property type="component" value="Unassembled WGS sequence"/>
</dbReference>
<organism evidence="3 4">
    <name type="scientific">Salinibacter ruber</name>
    <dbReference type="NCBI Taxonomy" id="146919"/>
    <lineage>
        <taxon>Bacteria</taxon>
        <taxon>Pseudomonadati</taxon>
        <taxon>Rhodothermota</taxon>
        <taxon>Rhodothermia</taxon>
        <taxon>Rhodothermales</taxon>
        <taxon>Salinibacteraceae</taxon>
        <taxon>Salinibacter</taxon>
    </lineage>
</organism>
<dbReference type="AlphaFoldDB" id="A0A9X2UPC0"/>
<keyword evidence="2" id="KW-1133">Transmembrane helix</keyword>
<sequence length="89" mass="9768">MNPSPPDEMWTEITIALVVIAAAGTAFLVLRGGASPRPSSRNRQIETHRRRRRQARTKDAGQDDGIGEANPTEDRRPGTDAISRWSDSA</sequence>
<gene>
    <name evidence="3" type="ORF">GGQ01_003387</name>
</gene>
<keyword evidence="2" id="KW-0472">Membrane</keyword>
<feature type="transmembrane region" description="Helical" evidence="2">
    <location>
        <begin position="13"/>
        <end position="34"/>
    </location>
</feature>
<dbReference type="EMBL" id="JANUBF010000054">
    <property type="protein sequence ID" value="MCS4038295.1"/>
    <property type="molecule type" value="Genomic_DNA"/>
</dbReference>
<reference evidence="3" key="1">
    <citation type="submission" date="2022-08" db="EMBL/GenBank/DDBJ databases">
        <title>Genomic Encyclopedia of Type Strains, Phase V (KMG-V): Genome sequencing to study the core and pangenomes of soil and plant-associated prokaryotes.</title>
        <authorList>
            <person name="Whitman W."/>
        </authorList>
    </citation>
    <scope>NUCLEOTIDE SEQUENCE</scope>
    <source>
        <strain evidence="3">SP3012</strain>
    </source>
</reference>
<name>A0A9X2UPC0_9BACT</name>
<accession>A0A9X2UPC0</accession>
<evidence type="ECO:0000256" key="1">
    <source>
        <dbReference type="SAM" id="MobiDB-lite"/>
    </source>
</evidence>
<proteinExistence type="predicted"/>
<feature type="region of interest" description="Disordered" evidence="1">
    <location>
        <begin position="31"/>
        <end position="89"/>
    </location>
</feature>
<keyword evidence="2" id="KW-0812">Transmembrane</keyword>
<comment type="caution">
    <text evidence="3">The sequence shown here is derived from an EMBL/GenBank/DDBJ whole genome shotgun (WGS) entry which is preliminary data.</text>
</comment>
<dbReference type="RefSeq" id="WP_146032063.1">
    <property type="nucleotide sequence ID" value="NZ_JANUAA010000002.1"/>
</dbReference>
<evidence type="ECO:0000313" key="3">
    <source>
        <dbReference type="EMBL" id="MCS4038295.1"/>
    </source>
</evidence>